<proteinExistence type="predicted"/>
<organism evidence="1 2">
    <name type="scientific">Cuscuta epithymum</name>
    <dbReference type="NCBI Taxonomy" id="186058"/>
    <lineage>
        <taxon>Eukaryota</taxon>
        <taxon>Viridiplantae</taxon>
        <taxon>Streptophyta</taxon>
        <taxon>Embryophyta</taxon>
        <taxon>Tracheophyta</taxon>
        <taxon>Spermatophyta</taxon>
        <taxon>Magnoliopsida</taxon>
        <taxon>eudicotyledons</taxon>
        <taxon>Gunneridae</taxon>
        <taxon>Pentapetalae</taxon>
        <taxon>asterids</taxon>
        <taxon>lamiids</taxon>
        <taxon>Solanales</taxon>
        <taxon>Convolvulaceae</taxon>
        <taxon>Cuscuteae</taxon>
        <taxon>Cuscuta</taxon>
        <taxon>Cuscuta subgen. Cuscuta</taxon>
    </lineage>
</organism>
<name>A0AAV0D5T3_9ASTE</name>
<gene>
    <name evidence="1" type="ORF">CEPIT_LOCUS12546</name>
</gene>
<dbReference type="AlphaFoldDB" id="A0AAV0D5T3"/>
<dbReference type="PANTHER" id="PTHR31286:SF180">
    <property type="entry name" value="OS10G0362600 PROTEIN"/>
    <property type="match status" value="1"/>
</dbReference>
<evidence type="ECO:0000313" key="2">
    <source>
        <dbReference type="Proteomes" id="UP001152523"/>
    </source>
</evidence>
<accession>A0AAV0D5T3</accession>
<dbReference type="Proteomes" id="UP001152523">
    <property type="component" value="Unassembled WGS sequence"/>
</dbReference>
<protein>
    <recommendedName>
        <fullName evidence="3">CCHC-type domain-containing protein</fullName>
    </recommendedName>
</protein>
<reference evidence="1" key="1">
    <citation type="submission" date="2022-07" db="EMBL/GenBank/DDBJ databases">
        <authorList>
            <person name="Macas J."/>
            <person name="Novak P."/>
            <person name="Neumann P."/>
        </authorList>
    </citation>
    <scope>NUCLEOTIDE SEQUENCE</scope>
</reference>
<keyword evidence="2" id="KW-1185">Reference proteome</keyword>
<dbReference type="InterPro" id="IPR040256">
    <property type="entry name" value="At4g02000-like"/>
</dbReference>
<comment type="caution">
    <text evidence="1">The sequence shown here is derived from an EMBL/GenBank/DDBJ whole genome shotgun (WGS) entry which is preliminary data.</text>
</comment>
<dbReference type="PANTHER" id="PTHR31286">
    <property type="entry name" value="GLYCINE-RICH CELL WALL STRUCTURAL PROTEIN 1.8-LIKE"/>
    <property type="match status" value="1"/>
</dbReference>
<sequence length="179" mass="19405">MIYCYPPGKPIRIDTPTTNFSRPSTARICIEIYISKDPPPPPPPIWIGNGANGFYQTIQYDKIPKFCHSCSQIGHSLTECPRTIQTLAPKAVLVTDDAPVYVSTTKPIIDHIVSGACDETLVTPDTDFVGRVDKINNSGLVVTNYASAFAEDNSTSVVCVATDDVSNDASPITDLLLMK</sequence>
<evidence type="ECO:0000313" key="1">
    <source>
        <dbReference type="EMBL" id="CAH9093541.1"/>
    </source>
</evidence>
<dbReference type="EMBL" id="CAMAPF010000076">
    <property type="protein sequence ID" value="CAH9093541.1"/>
    <property type="molecule type" value="Genomic_DNA"/>
</dbReference>
<evidence type="ECO:0008006" key="3">
    <source>
        <dbReference type="Google" id="ProtNLM"/>
    </source>
</evidence>